<accession>A0A5B2XGP3</accession>
<evidence type="ECO:0000256" key="5">
    <source>
        <dbReference type="PROSITE-ProRule" id="PRU00335"/>
    </source>
</evidence>
<evidence type="ECO:0000259" key="6">
    <source>
        <dbReference type="PROSITE" id="PS50977"/>
    </source>
</evidence>
<dbReference type="Pfam" id="PF00440">
    <property type="entry name" value="TetR_N"/>
    <property type="match status" value="1"/>
</dbReference>
<dbReference type="GO" id="GO:0000976">
    <property type="term" value="F:transcription cis-regulatory region binding"/>
    <property type="evidence" value="ECO:0007669"/>
    <property type="project" value="TreeGrafter"/>
</dbReference>
<dbReference type="PANTHER" id="PTHR30055">
    <property type="entry name" value="HTH-TYPE TRANSCRIPTIONAL REGULATOR RUTR"/>
    <property type="match status" value="1"/>
</dbReference>
<keyword evidence="1" id="KW-0678">Repressor</keyword>
<dbReference type="InterPro" id="IPR039538">
    <property type="entry name" value="BetI_C"/>
</dbReference>
<dbReference type="InterPro" id="IPR050109">
    <property type="entry name" value="HTH-type_TetR-like_transc_reg"/>
</dbReference>
<dbReference type="AlphaFoldDB" id="A0A5B2XGP3"/>
<keyword evidence="4" id="KW-0804">Transcription</keyword>
<evidence type="ECO:0000313" key="7">
    <source>
        <dbReference type="EMBL" id="KAA2262416.1"/>
    </source>
</evidence>
<dbReference type="Pfam" id="PF13977">
    <property type="entry name" value="TetR_C_6"/>
    <property type="match status" value="1"/>
</dbReference>
<dbReference type="PANTHER" id="PTHR30055:SF234">
    <property type="entry name" value="HTH-TYPE TRANSCRIPTIONAL REGULATOR BETI"/>
    <property type="match status" value="1"/>
</dbReference>
<keyword evidence="3 5" id="KW-0238">DNA-binding</keyword>
<reference evidence="7 8" key="2">
    <citation type="submission" date="2019-09" db="EMBL/GenBank/DDBJ databases">
        <authorList>
            <person name="Jin C."/>
        </authorList>
    </citation>
    <scope>NUCLEOTIDE SEQUENCE [LARGE SCALE GENOMIC DNA]</scope>
    <source>
        <strain evidence="7 8">AN110305</strain>
    </source>
</reference>
<evidence type="ECO:0000256" key="2">
    <source>
        <dbReference type="ARBA" id="ARBA00023015"/>
    </source>
</evidence>
<keyword evidence="2" id="KW-0805">Transcription regulation</keyword>
<name>A0A5B2XGP3_9PSEU</name>
<gene>
    <name evidence="7" type="ORF">F0L68_14240</name>
</gene>
<dbReference type="GO" id="GO:0003700">
    <property type="term" value="F:DNA-binding transcription factor activity"/>
    <property type="evidence" value="ECO:0007669"/>
    <property type="project" value="TreeGrafter"/>
</dbReference>
<dbReference type="EMBL" id="VUOB01000022">
    <property type="protein sequence ID" value="KAA2262416.1"/>
    <property type="molecule type" value="Genomic_DNA"/>
</dbReference>
<dbReference type="RefSeq" id="WP_149849998.1">
    <property type="nucleotide sequence ID" value="NZ_VUOB01000022.1"/>
</dbReference>
<dbReference type="PROSITE" id="PS50977">
    <property type="entry name" value="HTH_TETR_2"/>
    <property type="match status" value="1"/>
</dbReference>
<organism evidence="7 8">
    <name type="scientific">Solihabitans fulvus</name>
    <dbReference type="NCBI Taxonomy" id="1892852"/>
    <lineage>
        <taxon>Bacteria</taxon>
        <taxon>Bacillati</taxon>
        <taxon>Actinomycetota</taxon>
        <taxon>Actinomycetes</taxon>
        <taxon>Pseudonocardiales</taxon>
        <taxon>Pseudonocardiaceae</taxon>
        <taxon>Solihabitans</taxon>
    </lineage>
</organism>
<dbReference type="Gene3D" id="1.10.357.10">
    <property type="entry name" value="Tetracycline Repressor, domain 2"/>
    <property type="match status" value="1"/>
</dbReference>
<proteinExistence type="predicted"/>
<evidence type="ECO:0000256" key="4">
    <source>
        <dbReference type="ARBA" id="ARBA00023163"/>
    </source>
</evidence>
<dbReference type="InterPro" id="IPR001647">
    <property type="entry name" value="HTH_TetR"/>
</dbReference>
<evidence type="ECO:0000256" key="1">
    <source>
        <dbReference type="ARBA" id="ARBA00022491"/>
    </source>
</evidence>
<feature type="DNA-binding region" description="H-T-H motif" evidence="5">
    <location>
        <begin position="31"/>
        <end position="50"/>
    </location>
</feature>
<sequence>MPKVVDRAQQRRDIGAALLRLLAREGLEEVSVRTVAAEAGRSAGAVQKYFSSKDELLRFALDLTGERATERLLRVDPAGPTKDVLRRYVEATLPLDEDRRAEAVVWAAFAVRGALRADFGAVLAEVDREVRGHLAELLGAALAAGRIRQDLDPFAVADALIAVSDGLSVRLLYNPDDQAVLLTALDTALTALLGAGTDEL</sequence>
<dbReference type="Proteomes" id="UP000323454">
    <property type="component" value="Unassembled WGS sequence"/>
</dbReference>
<dbReference type="SUPFAM" id="SSF48498">
    <property type="entry name" value="Tetracyclin repressor-like, C-terminal domain"/>
    <property type="match status" value="1"/>
</dbReference>
<feature type="domain" description="HTH tetR-type" evidence="6">
    <location>
        <begin position="8"/>
        <end position="68"/>
    </location>
</feature>
<reference evidence="7 8" key="1">
    <citation type="submission" date="2019-09" db="EMBL/GenBank/DDBJ databases">
        <title>Goodfellowia gen. nov., a new genus of the Pseudonocardineae related to Actinoalloteichus, containing Goodfellowia coeruleoviolacea gen. nov., comb. nov. gen. nov., comb. nov.</title>
        <authorList>
            <person name="Labeda D."/>
        </authorList>
    </citation>
    <scope>NUCLEOTIDE SEQUENCE [LARGE SCALE GENOMIC DNA]</scope>
    <source>
        <strain evidence="7 8">AN110305</strain>
    </source>
</reference>
<keyword evidence="8" id="KW-1185">Reference proteome</keyword>
<dbReference type="InterPro" id="IPR009057">
    <property type="entry name" value="Homeodomain-like_sf"/>
</dbReference>
<evidence type="ECO:0000313" key="8">
    <source>
        <dbReference type="Proteomes" id="UP000323454"/>
    </source>
</evidence>
<comment type="caution">
    <text evidence="7">The sequence shown here is derived from an EMBL/GenBank/DDBJ whole genome shotgun (WGS) entry which is preliminary data.</text>
</comment>
<evidence type="ECO:0000256" key="3">
    <source>
        <dbReference type="ARBA" id="ARBA00023125"/>
    </source>
</evidence>
<protein>
    <submittedName>
        <fullName evidence="7">TetR family transcriptional regulator</fullName>
    </submittedName>
</protein>
<dbReference type="OrthoDB" id="9816296at2"/>
<dbReference type="InterPro" id="IPR036271">
    <property type="entry name" value="Tet_transcr_reg_TetR-rel_C_sf"/>
</dbReference>
<dbReference type="SUPFAM" id="SSF46689">
    <property type="entry name" value="Homeodomain-like"/>
    <property type="match status" value="1"/>
</dbReference>